<sequence>MRITALIDDVAAAGYEAEHGLSLYIECGKEKIIIDFGASAAFMRNAAISGADISAADYAMLSHDHYDHGGGLESFFAANPKAEVYAAQEIFGERYSRGGRKYAGLDRRLKERFRDRFVYVGESAKLCENAEIVSLRKEDIHYPVRGEGLCTLTASGLVRDDFEHERYLLLREGEKLVLVSGCSHKGILNIVNKFRPDVV</sequence>
<gene>
    <name evidence="2" type="ORF">IAB16_01345</name>
</gene>
<dbReference type="InterPro" id="IPR001279">
    <property type="entry name" value="Metallo-B-lactamas"/>
</dbReference>
<accession>A0A940ICZ4</accession>
<reference evidence="2" key="2">
    <citation type="journal article" date="2021" name="PeerJ">
        <title>Extensive microbial diversity within the chicken gut microbiome revealed by metagenomics and culture.</title>
        <authorList>
            <person name="Gilroy R."/>
            <person name="Ravi A."/>
            <person name="Getino M."/>
            <person name="Pursley I."/>
            <person name="Horton D.L."/>
            <person name="Alikhan N.F."/>
            <person name="Baker D."/>
            <person name="Gharbi K."/>
            <person name="Hall N."/>
            <person name="Watson M."/>
            <person name="Adriaenssens E.M."/>
            <person name="Foster-Nyarko E."/>
            <person name="Jarju S."/>
            <person name="Secka A."/>
            <person name="Antonio M."/>
            <person name="Oren A."/>
            <person name="Chaudhuri R.R."/>
            <person name="La Ragione R."/>
            <person name="Hildebrand F."/>
            <person name="Pallen M.J."/>
        </authorList>
    </citation>
    <scope>NUCLEOTIDE SEQUENCE</scope>
    <source>
        <strain evidence="2">517</strain>
    </source>
</reference>
<name>A0A940ICZ4_9FIRM</name>
<evidence type="ECO:0000313" key="2">
    <source>
        <dbReference type="EMBL" id="MBO8423657.1"/>
    </source>
</evidence>
<dbReference type="SUPFAM" id="SSF56281">
    <property type="entry name" value="Metallo-hydrolase/oxidoreductase"/>
    <property type="match status" value="1"/>
</dbReference>
<organism evidence="2 3">
    <name type="scientific">Candidatus Stercoripulliclostridium pullicola</name>
    <dbReference type="NCBI Taxonomy" id="2840953"/>
    <lineage>
        <taxon>Bacteria</taxon>
        <taxon>Bacillati</taxon>
        <taxon>Bacillota</taxon>
        <taxon>Clostridia</taxon>
        <taxon>Eubacteriales</taxon>
        <taxon>Candidatus Stercoripulliclostridium</taxon>
    </lineage>
</organism>
<reference evidence="2" key="1">
    <citation type="submission" date="2020-10" db="EMBL/GenBank/DDBJ databases">
        <authorList>
            <person name="Gilroy R."/>
        </authorList>
    </citation>
    <scope>NUCLEOTIDE SEQUENCE</scope>
    <source>
        <strain evidence="2">517</strain>
    </source>
</reference>
<evidence type="ECO:0000259" key="1">
    <source>
        <dbReference type="Pfam" id="PF00753"/>
    </source>
</evidence>
<dbReference type="EMBL" id="JADINF010000033">
    <property type="protein sequence ID" value="MBO8423657.1"/>
    <property type="molecule type" value="Genomic_DNA"/>
</dbReference>
<dbReference type="PANTHER" id="PTHR13754">
    <property type="entry name" value="METALLO-BETA-LACTAMASE SUPERFAMILY PROTEIN"/>
    <property type="match status" value="1"/>
</dbReference>
<dbReference type="PANTHER" id="PTHR13754:SF13">
    <property type="entry name" value="METALLO-BETA-LACTAMASE SUPERFAMILY PROTEIN (AFU_ORTHOLOGUE AFUA_3G07630)"/>
    <property type="match status" value="1"/>
</dbReference>
<dbReference type="AlphaFoldDB" id="A0A940ICZ4"/>
<feature type="domain" description="Metallo-beta-lactamase" evidence="1">
    <location>
        <begin position="20"/>
        <end position="110"/>
    </location>
</feature>
<dbReference type="CDD" id="cd07713">
    <property type="entry name" value="DHPS-like_MBL-fold"/>
    <property type="match status" value="1"/>
</dbReference>
<protein>
    <submittedName>
        <fullName evidence="2">MBL fold metallo-hydrolase</fullName>
    </submittedName>
</protein>
<dbReference type="Gene3D" id="3.60.15.10">
    <property type="entry name" value="Ribonuclease Z/Hydroxyacylglutathione hydrolase-like"/>
    <property type="match status" value="1"/>
</dbReference>
<dbReference type="InterPro" id="IPR052926">
    <property type="entry name" value="Metallo-beta-lactamase_dom"/>
</dbReference>
<dbReference type="GO" id="GO:0016740">
    <property type="term" value="F:transferase activity"/>
    <property type="evidence" value="ECO:0007669"/>
    <property type="project" value="TreeGrafter"/>
</dbReference>
<proteinExistence type="predicted"/>
<dbReference type="InterPro" id="IPR041712">
    <property type="entry name" value="DHPS-like_MBL-fold"/>
</dbReference>
<comment type="caution">
    <text evidence="2">The sequence shown here is derived from an EMBL/GenBank/DDBJ whole genome shotgun (WGS) entry which is preliminary data.</text>
</comment>
<dbReference type="Pfam" id="PF00753">
    <property type="entry name" value="Lactamase_B"/>
    <property type="match status" value="1"/>
</dbReference>
<evidence type="ECO:0000313" key="3">
    <source>
        <dbReference type="Proteomes" id="UP000727857"/>
    </source>
</evidence>
<dbReference type="InterPro" id="IPR036866">
    <property type="entry name" value="RibonucZ/Hydroxyglut_hydro"/>
</dbReference>
<dbReference type="Proteomes" id="UP000727857">
    <property type="component" value="Unassembled WGS sequence"/>
</dbReference>